<dbReference type="AlphaFoldDB" id="A0A1I5CD71"/>
<organism evidence="1 2">
    <name type="scientific">Pseudonocardia ammonioxydans</name>
    <dbReference type="NCBI Taxonomy" id="260086"/>
    <lineage>
        <taxon>Bacteria</taxon>
        <taxon>Bacillati</taxon>
        <taxon>Actinomycetota</taxon>
        <taxon>Actinomycetes</taxon>
        <taxon>Pseudonocardiales</taxon>
        <taxon>Pseudonocardiaceae</taxon>
        <taxon>Pseudonocardia</taxon>
    </lineage>
</organism>
<accession>A0A1I5CD71</accession>
<evidence type="ECO:0000313" key="1">
    <source>
        <dbReference type="EMBL" id="SFN84601.1"/>
    </source>
</evidence>
<name>A0A1I5CD71_PSUAM</name>
<keyword evidence="2" id="KW-1185">Reference proteome</keyword>
<gene>
    <name evidence="1" type="ORF">SAMN05216207_1022109</name>
</gene>
<dbReference type="RefSeq" id="WP_245773670.1">
    <property type="nucleotide sequence ID" value="NZ_FOUY01000022.1"/>
</dbReference>
<proteinExistence type="predicted"/>
<evidence type="ECO:0000313" key="2">
    <source>
        <dbReference type="Proteomes" id="UP000199614"/>
    </source>
</evidence>
<dbReference type="Proteomes" id="UP000199614">
    <property type="component" value="Unassembled WGS sequence"/>
</dbReference>
<sequence>MSPLPDEARYEIRIAAELDDGWSAWFGGMEVRNDGPGRTVLIGSVPDQAALHGLLTRIADLGLPLISLRRIDPR</sequence>
<protein>
    <submittedName>
        <fullName evidence="1">Uncharacterized protein</fullName>
    </submittedName>
</protein>
<dbReference type="EMBL" id="FOUY01000022">
    <property type="protein sequence ID" value="SFN84601.1"/>
    <property type="molecule type" value="Genomic_DNA"/>
</dbReference>
<reference evidence="1 2" key="1">
    <citation type="submission" date="2016-10" db="EMBL/GenBank/DDBJ databases">
        <authorList>
            <person name="de Groot N.N."/>
        </authorList>
    </citation>
    <scope>NUCLEOTIDE SEQUENCE [LARGE SCALE GENOMIC DNA]</scope>
    <source>
        <strain evidence="1 2">CGMCC 4.1877</strain>
    </source>
</reference>
<dbReference type="STRING" id="260086.SAMN05216207_1022109"/>